<proteinExistence type="predicted"/>
<sequence>MFLKAPKTAGSAEAKRGLRRVPEDCYSQGMRRASAGWDRRGGRGVRREREEMVATKHSEPPPPFDHTVVARQDREYAF</sequence>
<evidence type="ECO:0000256" key="1">
    <source>
        <dbReference type="SAM" id="MobiDB-lite"/>
    </source>
</evidence>
<keyword evidence="4" id="KW-1185">Reference proteome</keyword>
<evidence type="ECO:0000313" key="3">
    <source>
        <dbReference type="EMBL" id="CAH1269338.1"/>
    </source>
</evidence>
<name>A0A8K0A5A7_BRALA</name>
<dbReference type="AlphaFoldDB" id="A0A8K0A5A7"/>
<dbReference type="Proteomes" id="UP000838412">
    <property type="component" value="Chromosome 7"/>
</dbReference>
<dbReference type="EMBL" id="OV696687">
    <property type="protein sequence ID" value="CAH1253233.1"/>
    <property type="molecule type" value="Genomic_DNA"/>
</dbReference>
<dbReference type="Proteomes" id="UP000838412">
    <property type="component" value="Chromosome 2"/>
</dbReference>
<accession>A0A8K0A5A7</accession>
<organism evidence="3 4">
    <name type="scientific">Branchiostoma lanceolatum</name>
    <name type="common">Common lancelet</name>
    <name type="synonym">Amphioxus lanceolatum</name>
    <dbReference type="NCBI Taxonomy" id="7740"/>
    <lineage>
        <taxon>Eukaryota</taxon>
        <taxon>Metazoa</taxon>
        <taxon>Chordata</taxon>
        <taxon>Cephalochordata</taxon>
        <taxon>Leptocardii</taxon>
        <taxon>Amphioxiformes</taxon>
        <taxon>Branchiostomatidae</taxon>
        <taxon>Branchiostoma</taxon>
    </lineage>
</organism>
<feature type="region of interest" description="Disordered" evidence="1">
    <location>
        <begin position="1"/>
        <end position="20"/>
    </location>
</feature>
<reference evidence="3" key="1">
    <citation type="submission" date="2022-01" db="EMBL/GenBank/DDBJ databases">
        <authorList>
            <person name="Braso-Vives M."/>
        </authorList>
    </citation>
    <scope>NUCLEOTIDE SEQUENCE</scope>
</reference>
<protein>
    <submittedName>
        <fullName evidence="2">Hypp1120 protein</fullName>
    </submittedName>
    <submittedName>
        <fullName evidence="3">Hypp4152 protein</fullName>
    </submittedName>
</protein>
<evidence type="ECO:0000313" key="2">
    <source>
        <dbReference type="EMBL" id="CAH1253233.1"/>
    </source>
</evidence>
<dbReference type="EMBL" id="OV696692">
    <property type="protein sequence ID" value="CAH1269338.1"/>
    <property type="molecule type" value="Genomic_DNA"/>
</dbReference>
<gene>
    <name evidence="3" type="primary">Hypp4152</name>
    <name evidence="2" type="synonym">Hypp1120</name>
    <name evidence="2" type="ORF">BLAG_LOCUS13068</name>
    <name evidence="3" type="ORF">BLAG_LOCUS22013</name>
</gene>
<evidence type="ECO:0000313" key="4">
    <source>
        <dbReference type="Proteomes" id="UP000838412"/>
    </source>
</evidence>